<dbReference type="PANTHER" id="PTHR33602:SF1">
    <property type="entry name" value="REGULATORY PROTEIN RECX FAMILY PROTEIN"/>
    <property type="match status" value="1"/>
</dbReference>
<dbReference type="GO" id="GO:0005737">
    <property type="term" value="C:cytoplasm"/>
    <property type="evidence" value="ECO:0007669"/>
    <property type="project" value="UniProtKB-SubCell"/>
</dbReference>
<evidence type="ECO:0000256" key="4">
    <source>
        <dbReference type="ARBA" id="ARBA00022490"/>
    </source>
</evidence>
<dbReference type="InterPro" id="IPR053924">
    <property type="entry name" value="RecX_HTH_2nd"/>
</dbReference>
<evidence type="ECO:0000313" key="6">
    <source>
        <dbReference type="EMBL" id="SUZ93469.1"/>
    </source>
</evidence>
<comment type="similarity">
    <text evidence="2">Belongs to the RecX family.</text>
</comment>
<proteinExistence type="inferred from homology"/>
<keyword evidence="4" id="KW-0963">Cytoplasm</keyword>
<evidence type="ECO:0000256" key="3">
    <source>
        <dbReference type="ARBA" id="ARBA00018111"/>
    </source>
</evidence>
<evidence type="ECO:0000256" key="1">
    <source>
        <dbReference type="ARBA" id="ARBA00004496"/>
    </source>
</evidence>
<dbReference type="GO" id="GO:0006282">
    <property type="term" value="P:regulation of DNA repair"/>
    <property type="evidence" value="ECO:0007669"/>
    <property type="project" value="InterPro"/>
</dbReference>
<name>A0A381RQX4_9ZZZZ</name>
<accession>A0A381RQX4</accession>
<dbReference type="Pfam" id="PF02631">
    <property type="entry name" value="RecX_HTH2"/>
    <property type="match status" value="1"/>
</dbReference>
<dbReference type="HAMAP" id="MF_01114">
    <property type="entry name" value="RecX"/>
    <property type="match status" value="1"/>
</dbReference>
<reference evidence="6" key="1">
    <citation type="submission" date="2018-05" db="EMBL/GenBank/DDBJ databases">
        <authorList>
            <person name="Lanie J.A."/>
            <person name="Ng W.-L."/>
            <person name="Kazmierczak K.M."/>
            <person name="Andrzejewski T.M."/>
            <person name="Davidsen T.M."/>
            <person name="Wayne K.J."/>
            <person name="Tettelin H."/>
            <person name="Glass J.I."/>
            <person name="Rusch D."/>
            <person name="Podicherti R."/>
            <person name="Tsui H.-C.T."/>
            <person name="Winkler M.E."/>
        </authorList>
    </citation>
    <scope>NUCLEOTIDE SEQUENCE</scope>
</reference>
<feature type="domain" description="RecX second three-helical" evidence="5">
    <location>
        <begin position="42"/>
        <end position="79"/>
    </location>
</feature>
<protein>
    <recommendedName>
        <fullName evidence="3">Regulatory protein RecX</fullName>
    </recommendedName>
</protein>
<sequence length="137" mass="16217">MDFLSRREHTTKEIFFKLENRVESIDILSTEIKKLEEEGLIDHQRFAEQYIHSRSAKGYGPLRIKQELKQRGVNENIAQPLLNNIDWNSFAIAVLKKKVNHEFPKETKPVLKLKKFLNYRGFDFSQIDQAFSSYKKT</sequence>
<dbReference type="PANTHER" id="PTHR33602">
    <property type="entry name" value="REGULATORY PROTEIN RECX FAMILY PROTEIN"/>
    <property type="match status" value="1"/>
</dbReference>
<dbReference type="InterPro" id="IPR036388">
    <property type="entry name" value="WH-like_DNA-bd_sf"/>
</dbReference>
<gene>
    <name evidence="6" type="ORF">METZ01_LOCUS46323</name>
</gene>
<evidence type="ECO:0000259" key="5">
    <source>
        <dbReference type="Pfam" id="PF02631"/>
    </source>
</evidence>
<dbReference type="Gene3D" id="1.10.10.10">
    <property type="entry name" value="Winged helix-like DNA-binding domain superfamily/Winged helix DNA-binding domain"/>
    <property type="match status" value="2"/>
</dbReference>
<organism evidence="6">
    <name type="scientific">marine metagenome</name>
    <dbReference type="NCBI Taxonomy" id="408172"/>
    <lineage>
        <taxon>unclassified sequences</taxon>
        <taxon>metagenomes</taxon>
        <taxon>ecological metagenomes</taxon>
    </lineage>
</organism>
<dbReference type="InterPro" id="IPR003783">
    <property type="entry name" value="Regulatory_RecX"/>
</dbReference>
<evidence type="ECO:0000256" key="2">
    <source>
        <dbReference type="ARBA" id="ARBA00009695"/>
    </source>
</evidence>
<comment type="subcellular location">
    <subcellularLocation>
        <location evidence="1">Cytoplasm</location>
    </subcellularLocation>
</comment>
<dbReference type="EMBL" id="UINC01002150">
    <property type="protein sequence ID" value="SUZ93469.1"/>
    <property type="molecule type" value="Genomic_DNA"/>
</dbReference>
<dbReference type="AlphaFoldDB" id="A0A381RQX4"/>